<dbReference type="Pfam" id="PF12833">
    <property type="entry name" value="HTH_18"/>
    <property type="match status" value="1"/>
</dbReference>
<dbReference type="Gene3D" id="1.10.10.60">
    <property type="entry name" value="Homeodomain-like"/>
    <property type="match status" value="2"/>
</dbReference>
<dbReference type="InterPro" id="IPR050204">
    <property type="entry name" value="AraC_XylS_family_regulators"/>
</dbReference>
<dbReference type="InterPro" id="IPR018060">
    <property type="entry name" value="HTH_AraC"/>
</dbReference>
<protein>
    <submittedName>
        <fullName evidence="5">Helix-turn-helix transcriptional regulator</fullName>
    </submittedName>
</protein>
<evidence type="ECO:0000313" key="6">
    <source>
        <dbReference type="Proteomes" id="UP000657372"/>
    </source>
</evidence>
<reference evidence="5 6" key="1">
    <citation type="submission" date="2020-11" db="EMBL/GenBank/DDBJ databases">
        <title>WGS of Herminiimonas contaminans strain Marseille-Q4544 isolated from planarians Schmidtea mediterranea.</title>
        <authorList>
            <person name="Kangale L."/>
        </authorList>
    </citation>
    <scope>NUCLEOTIDE SEQUENCE [LARGE SCALE GENOMIC DNA]</scope>
    <source>
        <strain evidence="5 6">Marseille-Q4544</strain>
    </source>
</reference>
<comment type="caution">
    <text evidence="5">The sequence shown here is derived from an EMBL/GenBank/DDBJ whole genome shotgun (WGS) entry which is preliminary data.</text>
</comment>
<accession>A0ABS0EPE3</accession>
<evidence type="ECO:0000256" key="2">
    <source>
        <dbReference type="ARBA" id="ARBA00023125"/>
    </source>
</evidence>
<sequence>MHTLPLRRPPHSYPARKPGQTAASALNIIDISFQEESSKPEQAGKNVLAAWQIQRLNAYIDECMATRIRTMDLAAALELSVSHFSRIFKQSLGVSPRIYILQRRITTACSSMLLSDLHLTDIAYMHGFCDQSHFTRVFNSVHGVSPQEWRRLNKLSQSATDYIPTLALNAVAA</sequence>
<dbReference type="InterPro" id="IPR020449">
    <property type="entry name" value="Tscrpt_reg_AraC-type_HTH"/>
</dbReference>
<dbReference type="InterPro" id="IPR018062">
    <property type="entry name" value="HTH_AraC-typ_CS"/>
</dbReference>
<dbReference type="SMART" id="SM00342">
    <property type="entry name" value="HTH_ARAC"/>
    <property type="match status" value="1"/>
</dbReference>
<keyword evidence="6" id="KW-1185">Reference proteome</keyword>
<name>A0ABS0EPE3_9BURK</name>
<dbReference type="PROSITE" id="PS00041">
    <property type="entry name" value="HTH_ARAC_FAMILY_1"/>
    <property type="match status" value="1"/>
</dbReference>
<dbReference type="RefSeq" id="WP_195874697.1">
    <property type="nucleotide sequence ID" value="NZ_JADOEL010000002.1"/>
</dbReference>
<dbReference type="InterPro" id="IPR009057">
    <property type="entry name" value="Homeodomain-like_sf"/>
</dbReference>
<dbReference type="PROSITE" id="PS01124">
    <property type="entry name" value="HTH_ARAC_FAMILY_2"/>
    <property type="match status" value="1"/>
</dbReference>
<proteinExistence type="predicted"/>
<keyword evidence="3" id="KW-0804">Transcription</keyword>
<dbReference type="PANTHER" id="PTHR46796">
    <property type="entry name" value="HTH-TYPE TRANSCRIPTIONAL ACTIVATOR RHAS-RELATED"/>
    <property type="match status" value="1"/>
</dbReference>
<feature type="domain" description="HTH araC/xylS-type" evidence="4">
    <location>
        <begin position="54"/>
        <end position="152"/>
    </location>
</feature>
<dbReference type="PANTHER" id="PTHR46796:SF6">
    <property type="entry name" value="ARAC SUBFAMILY"/>
    <property type="match status" value="1"/>
</dbReference>
<evidence type="ECO:0000256" key="3">
    <source>
        <dbReference type="ARBA" id="ARBA00023163"/>
    </source>
</evidence>
<keyword evidence="1" id="KW-0805">Transcription regulation</keyword>
<evidence type="ECO:0000259" key="4">
    <source>
        <dbReference type="PROSITE" id="PS01124"/>
    </source>
</evidence>
<evidence type="ECO:0000313" key="5">
    <source>
        <dbReference type="EMBL" id="MBF8176725.1"/>
    </source>
</evidence>
<dbReference type="Proteomes" id="UP000657372">
    <property type="component" value="Unassembled WGS sequence"/>
</dbReference>
<organism evidence="5 6">
    <name type="scientific">Herminiimonas contaminans</name>
    <dbReference type="NCBI Taxonomy" id="1111140"/>
    <lineage>
        <taxon>Bacteria</taxon>
        <taxon>Pseudomonadati</taxon>
        <taxon>Pseudomonadota</taxon>
        <taxon>Betaproteobacteria</taxon>
        <taxon>Burkholderiales</taxon>
        <taxon>Oxalobacteraceae</taxon>
        <taxon>Herminiimonas</taxon>
    </lineage>
</organism>
<dbReference type="PRINTS" id="PR00032">
    <property type="entry name" value="HTHARAC"/>
</dbReference>
<dbReference type="EMBL" id="JADOEL010000002">
    <property type="protein sequence ID" value="MBF8176725.1"/>
    <property type="molecule type" value="Genomic_DNA"/>
</dbReference>
<gene>
    <name evidence="5" type="ORF">IXC47_03400</name>
</gene>
<dbReference type="SUPFAM" id="SSF46689">
    <property type="entry name" value="Homeodomain-like"/>
    <property type="match status" value="2"/>
</dbReference>
<keyword evidence="2" id="KW-0238">DNA-binding</keyword>
<evidence type="ECO:0000256" key="1">
    <source>
        <dbReference type="ARBA" id="ARBA00023015"/>
    </source>
</evidence>